<accession>A0A974BYF4</accession>
<protein>
    <submittedName>
        <fullName evidence="1">Uncharacterized protein</fullName>
    </submittedName>
</protein>
<evidence type="ECO:0000313" key="2">
    <source>
        <dbReference type="Proteomes" id="UP000694892"/>
    </source>
</evidence>
<name>A0A974BYF4_XENLA</name>
<gene>
    <name evidence="1" type="ORF">XELAEV_18044100mg</name>
</gene>
<dbReference type="Proteomes" id="UP000694892">
    <property type="component" value="Chromosome 9_10L"/>
</dbReference>
<sequence length="66" mass="7363">MTHRFVAHGKNALLQVSNLPKMFSHRQSTKAFLGHLSRGSADFTIIVQRCSCQEIPMYTSSDNPGN</sequence>
<proteinExistence type="predicted"/>
<dbReference type="AlphaFoldDB" id="A0A974BYF4"/>
<evidence type="ECO:0000313" key="1">
    <source>
        <dbReference type="EMBL" id="OCT63006.1"/>
    </source>
</evidence>
<organism evidence="1 2">
    <name type="scientific">Xenopus laevis</name>
    <name type="common">African clawed frog</name>
    <dbReference type="NCBI Taxonomy" id="8355"/>
    <lineage>
        <taxon>Eukaryota</taxon>
        <taxon>Metazoa</taxon>
        <taxon>Chordata</taxon>
        <taxon>Craniata</taxon>
        <taxon>Vertebrata</taxon>
        <taxon>Euteleostomi</taxon>
        <taxon>Amphibia</taxon>
        <taxon>Batrachia</taxon>
        <taxon>Anura</taxon>
        <taxon>Pipoidea</taxon>
        <taxon>Pipidae</taxon>
        <taxon>Xenopodinae</taxon>
        <taxon>Xenopus</taxon>
        <taxon>Xenopus</taxon>
    </lineage>
</organism>
<reference evidence="2" key="1">
    <citation type="journal article" date="2016" name="Nature">
        <title>Genome evolution in the allotetraploid frog Xenopus laevis.</title>
        <authorList>
            <person name="Session A.M."/>
            <person name="Uno Y."/>
            <person name="Kwon T."/>
            <person name="Chapman J.A."/>
            <person name="Toyoda A."/>
            <person name="Takahashi S."/>
            <person name="Fukui A."/>
            <person name="Hikosaka A."/>
            <person name="Suzuki A."/>
            <person name="Kondo M."/>
            <person name="van Heeringen S.J."/>
            <person name="Quigley I."/>
            <person name="Heinz S."/>
            <person name="Ogino H."/>
            <person name="Ochi H."/>
            <person name="Hellsten U."/>
            <person name="Lyons J.B."/>
            <person name="Simakov O."/>
            <person name="Putnam N."/>
            <person name="Stites J."/>
            <person name="Kuroki Y."/>
            <person name="Tanaka T."/>
            <person name="Michiue T."/>
            <person name="Watanabe M."/>
            <person name="Bogdanovic O."/>
            <person name="Lister R."/>
            <person name="Georgiou G."/>
            <person name="Paranjpe S.S."/>
            <person name="van Kruijsbergen I."/>
            <person name="Shu S."/>
            <person name="Carlson J."/>
            <person name="Kinoshita T."/>
            <person name="Ohta Y."/>
            <person name="Mawaribuchi S."/>
            <person name="Jenkins J."/>
            <person name="Grimwood J."/>
            <person name="Schmutz J."/>
            <person name="Mitros T."/>
            <person name="Mozaffari S.V."/>
            <person name="Suzuki Y."/>
            <person name="Haramoto Y."/>
            <person name="Yamamoto T.S."/>
            <person name="Takagi C."/>
            <person name="Heald R."/>
            <person name="Miller K."/>
            <person name="Haudenschild C."/>
            <person name="Kitzman J."/>
            <person name="Nakayama T."/>
            <person name="Izutsu Y."/>
            <person name="Robert J."/>
            <person name="Fortriede J."/>
            <person name="Burns K."/>
            <person name="Lotay V."/>
            <person name="Karimi K."/>
            <person name="Yasuoka Y."/>
            <person name="Dichmann D.S."/>
            <person name="Flajnik M.F."/>
            <person name="Houston D.W."/>
            <person name="Shendure J."/>
            <person name="DuPasquier L."/>
            <person name="Vize P.D."/>
            <person name="Zorn A.M."/>
            <person name="Ito M."/>
            <person name="Marcotte E.M."/>
            <person name="Wallingford J.B."/>
            <person name="Ito Y."/>
            <person name="Asashima M."/>
            <person name="Ueno N."/>
            <person name="Matsuda Y."/>
            <person name="Veenstra G.J."/>
            <person name="Fujiyama A."/>
            <person name="Harland R.M."/>
            <person name="Taira M."/>
            <person name="Rokhsar D.S."/>
        </authorList>
    </citation>
    <scope>NUCLEOTIDE SEQUENCE [LARGE SCALE GENOMIC DNA]</scope>
    <source>
        <strain evidence="2">J</strain>
    </source>
</reference>
<dbReference type="EMBL" id="CM004482">
    <property type="protein sequence ID" value="OCT63006.1"/>
    <property type="molecule type" value="Genomic_DNA"/>
</dbReference>